<proteinExistence type="inferred from homology"/>
<accession>A0A1H6L4P2</accession>
<dbReference type="Proteomes" id="UP000183190">
    <property type="component" value="Unassembled WGS sequence"/>
</dbReference>
<dbReference type="PANTHER" id="PTHR11104">
    <property type="entry name" value="AMINOGLYCOSIDE N3-ACETYLTRANSFERASE"/>
    <property type="match status" value="1"/>
</dbReference>
<dbReference type="InterPro" id="IPR003679">
    <property type="entry name" value="Amioglycoside_AcTrfase"/>
</dbReference>
<dbReference type="SUPFAM" id="SSF110710">
    <property type="entry name" value="TTHA0583/YokD-like"/>
    <property type="match status" value="1"/>
</dbReference>
<dbReference type="GO" id="GO:0046353">
    <property type="term" value="F:aminoglycoside 3-N-acetyltransferase activity"/>
    <property type="evidence" value="ECO:0007669"/>
    <property type="project" value="UniProtKB-EC"/>
</dbReference>
<comment type="similarity">
    <text evidence="1 4">Belongs to the antibiotic N-acetyltransferase family.</text>
</comment>
<gene>
    <name evidence="5" type="ORF">SAMN02910265_02947</name>
</gene>
<evidence type="ECO:0000256" key="4">
    <source>
        <dbReference type="RuleBase" id="RU365031"/>
    </source>
</evidence>
<dbReference type="OrthoDB" id="7330654at2"/>
<dbReference type="PANTHER" id="PTHR11104:SF0">
    <property type="entry name" value="SPBETA PROPHAGE-DERIVED AMINOGLYCOSIDE N(3')-ACETYLTRANSFERASE-LIKE PROTEIN YOKD"/>
    <property type="match status" value="1"/>
</dbReference>
<dbReference type="RefSeq" id="WP_074718750.1">
    <property type="nucleotide sequence ID" value="NZ_FNWV01000015.1"/>
</dbReference>
<dbReference type="GO" id="GO:0046677">
    <property type="term" value="P:response to antibiotic"/>
    <property type="evidence" value="ECO:0007669"/>
    <property type="project" value="UniProtKB-KW"/>
</dbReference>
<dbReference type="EC" id="2.3.1.-" evidence="4"/>
<evidence type="ECO:0000256" key="1">
    <source>
        <dbReference type="ARBA" id="ARBA00006383"/>
    </source>
</evidence>
<sequence>MVTKEELKKALIELGVENGMILEVHSSLSSFGKLEGGADTVIETLKEVVSEEGSIFMPALRLSRELELSEADKNLGITVKIKILDPDAERTAMGIVADTFRKMTDVYTGRDTISTSGWGKHGKEALTGGLDHAIKNGGKALLLGVDIYKFTAMHYVEAITPKDITEKFATNKEIDNLYPPDKWFIEAGHPPVKAWYTIQKKAYEKGLIKEAYIGSCKAMFFDILSVVSIYENELKTDPYGLWGMK</sequence>
<evidence type="ECO:0000313" key="5">
    <source>
        <dbReference type="EMBL" id="SEH83250.1"/>
    </source>
</evidence>
<keyword evidence="3 4" id="KW-0012">Acyltransferase</keyword>
<dbReference type="InterPro" id="IPR028345">
    <property type="entry name" value="Antibiotic_NAT-like"/>
</dbReference>
<evidence type="ECO:0000256" key="3">
    <source>
        <dbReference type="ARBA" id="ARBA00023315"/>
    </source>
</evidence>
<evidence type="ECO:0000256" key="2">
    <source>
        <dbReference type="ARBA" id="ARBA00022679"/>
    </source>
</evidence>
<keyword evidence="4" id="KW-0046">Antibiotic resistance</keyword>
<evidence type="ECO:0000313" key="6">
    <source>
        <dbReference type="Proteomes" id="UP000183190"/>
    </source>
</evidence>
<organism evidence="5 6">
    <name type="scientific">Ruminococcus flavefaciens</name>
    <dbReference type="NCBI Taxonomy" id="1265"/>
    <lineage>
        <taxon>Bacteria</taxon>
        <taxon>Bacillati</taxon>
        <taxon>Bacillota</taxon>
        <taxon>Clostridia</taxon>
        <taxon>Eubacteriales</taxon>
        <taxon>Oscillospiraceae</taxon>
        <taxon>Ruminococcus</taxon>
    </lineage>
</organism>
<protein>
    <recommendedName>
        <fullName evidence="4">Aminoglycoside N(3)-acetyltransferase</fullName>
        <ecNumber evidence="4">2.3.1.-</ecNumber>
    </recommendedName>
</protein>
<dbReference type="Pfam" id="PF02522">
    <property type="entry name" value="Antibiotic_NAT"/>
    <property type="match status" value="1"/>
</dbReference>
<dbReference type="EMBL" id="FNWV01000015">
    <property type="protein sequence ID" value="SEH83250.1"/>
    <property type="molecule type" value="Genomic_DNA"/>
</dbReference>
<name>A0A1H6L4P2_RUMFL</name>
<keyword evidence="2 4" id="KW-0808">Transferase</keyword>
<dbReference type="AlphaFoldDB" id="A0A1H6L4P2"/>
<comment type="catalytic activity">
    <reaction evidence="4">
        <text>a 2-deoxystreptamine antibiotic + acetyl-CoA = an N(3)-acetyl-2-deoxystreptamine antibiotic + CoA + H(+)</text>
        <dbReference type="Rhea" id="RHEA:12665"/>
        <dbReference type="ChEBI" id="CHEBI:15378"/>
        <dbReference type="ChEBI" id="CHEBI:57287"/>
        <dbReference type="ChEBI" id="CHEBI:57288"/>
        <dbReference type="ChEBI" id="CHEBI:57921"/>
        <dbReference type="ChEBI" id="CHEBI:77452"/>
        <dbReference type="EC" id="2.3.1.81"/>
    </reaction>
</comment>
<reference evidence="5 6" key="1">
    <citation type="submission" date="2016-10" db="EMBL/GenBank/DDBJ databases">
        <authorList>
            <person name="de Groot N.N."/>
        </authorList>
    </citation>
    <scope>NUCLEOTIDE SEQUENCE [LARGE SCALE GENOMIC DNA]</scope>
    <source>
        <strain evidence="5 6">YAD2003</strain>
    </source>
</reference>